<dbReference type="InterPro" id="IPR012677">
    <property type="entry name" value="Nucleotide-bd_a/b_plait_sf"/>
</dbReference>
<dbReference type="GO" id="GO:0003723">
    <property type="term" value="F:RNA binding"/>
    <property type="evidence" value="ECO:0007669"/>
    <property type="project" value="UniProtKB-UniRule"/>
</dbReference>
<evidence type="ECO:0000313" key="4">
    <source>
        <dbReference type="EMBL" id="KAJ3178166.1"/>
    </source>
</evidence>
<proteinExistence type="predicted"/>
<feature type="compositionally biased region" description="Low complexity" evidence="2">
    <location>
        <begin position="787"/>
        <end position="818"/>
    </location>
</feature>
<accession>A0AAD5XSD1</accession>
<feature type="compositionally biased region" description="Basic and acidic residues" evidence="2">
    <location>
        <begin position="181"/>
        <end position="194"/>
    </location>
</feature>
<feature type="compositionally biased region" description="Polar residues" evidence="2">
    <location>
        <begin position="734"/>
        <end position="746"/>
    </location>
</feature>
<feature type="compositionally biased region" description="Low complexity" evidence="2">
    <location>
        <begin position="825"/>
        <end position="836"/>
    </location>
</feature>
<dbReference type="AlphaFoldDB" id="A0AAD5XSD1"/>
<feature type="region of interest" description="Disordered" evidence="2">
    <location>
        <begin position="351"/>
        <end position="517"/>
    </location>
</feature>
<sequence length="960" mass="104994">MSHQPKTTIHVTNITKDKAALKRMFQEMEGFRRISFHQDYCFVCFDDLSSATKAIDQIHSQTDMLAAYAKHGVASATTPTIVVPSSRILYVSLFSYFTESELTRIFRMYEGFDRFRDMECSKIALEDLNSTTNLFANYSTKGAKQSNGRSRRGTTGTAPVSAGSLSTSAARNNGAGPPTAAEKDTESTHPRRELSGSLAGAGQPKRTIHVTNIDNDKASILDLFSKFEGFQRVAFYADYCFVCFDDTRAASKAIEELLFKTTMKANFAKADFIPHVIPPASIGHPNHIVRVSDYPSNTSEQDLVRVLERYEGFCDIHFYHASCLAHYADQPCARRALEGINENTNFTAIYSKKGVGSRGRHARTSGRGSAAQQQQQQQQQQSIGSGRTASPSRLSVAIQAEEVNPISPPSQASPNSSGRGGDGSSSSPRASPSPSAGEIPRQHGGNEEDEKDSEDNENDNGSEPRQAEDSDGTDEDAEQSDEESGLFAQPEHAAAAEMRDGEEIDNDSAGDQSHPSSRVVFDEAERLITQDPFAQHDRNESTSQVNTVPANHPPPQPSQTQMDPTPAATRTHHSEVHKHMHFAANFTHQHFHMVPPPPQQQPPQHLQQHHRINLESMPVGGGGLVQPYSGDMEMDFKRQNGALGTSMLPYSLATANRAAAAQETAGHRADAGTTIAGPGIVSSHHYDHGALLLEKANVENQLVAAKSFIDDLFAQYMHLEQENRMLRQSHHQHQQFAPSQLTFPPGQQQQAHQEQQQHSYHIGGPSPAGVSPAAHAQQQQLSPIDRSALSAASSTSSHLAPGESGSAGDASGATSSVSHIPTTGSASHARSSSSSSWPPKPQHQHDPHQYQQQALHRHPTQQQPHPLPPPPQHSQQQQQQQPQEQDPHAQATATSLPAIQKQQQQQQQREQQDTAATVDALRREVARLHERLRKRDVEYARLDAAHKSCGVLQGLLAMCE</sequence>
<organism evidence="4 5">
    <name type="scientific">Geranomyces variabilis</name>
    <dbReference type="NCBI Taxonomy" id="109894"/>
    <lineage>
        <taxon>Eukaryota</taxon>
        <taxon>Fungi</taxon>
        <taxon>Fungi incertae sedis</taxon>
        <taxon>Chytridiomycota</taxon>
        <taxon>Chytridiomycota incertae sedis</taxon>
        <taxon>Chytridiomycetes</taxon>
        <taxon>Spizellomycetales</taxon>
        <taxon>Powellomycetaceae</taxon>
        <taxon>Geranomyces</taxon>
    </lineage>
</organism>
<comment type="caution">
    <text evidence="4">The sequence shown here is derived from an EMBL/GenBank/DDBJ whole genome shotgun (WGS) entry which is preliminary data.</text>
</comment>
<name>A0AAD5XSD1_9FUNG</name>
<feature type="compositionally biased region" description="Acidic residues" evidence="2">
    <location>
        <begin position="469"/>
        <end position="484"/>
    </location>
</feature>
<feature type="region of interest" description="Disordered" evidence="2">
    <location>
        <begin position="531"/>
        <end position="574"/>
    </location>
</feature>
<feature type="compositionally biased region" description="Low complexity" evidence="2">
    <location>
        <begin position="747"/>
        <end position="758"/>
    </location>
</feature>
<feature type="region of interest" description="Disordered" evidence="2">
    <location>
        <begin position="141"/>
        <end position="207"/>
    </location>
</feature>
<feature type="domain" description="RRM" evidence="3">
    <location>
        <begin position="206"/>
        <end position="270"/>
    </location>
</feature>
<feature type="compositionally biased region" description="Acidic residues" evidence="2">
    <location>
        <begin position="447"/>
        <end position="460"/>
    </location>
</feature>
<dbReference type="CDD" id="cd00590">
    <property type="entry name" value="RRM_SF"/>
    <property type="match status" value="1"/>
</dbReference>
<dbReference type="SUPFAM" id="SSF54928">
    <property type="entry name" value="RNA-binding domain, RBD"/>
    <property type="match status" value="2"/>
</dbReference>
<dbReference type="Proteomes" id="UP001212152">
    <property type="component" value="Unassembled WGS sequence"/>
</dbReference>
<evidence type="ECO:0000256" key="1">
    <source>
        <dbReference type="PROSITE-ProRule" id="PRU00176"/>
    </source>
</evidence>
<feature type="compositionally biased region" description="Low complexity" evidence="2">
    <location>
        <begin position="424"/>
        <end position="437"/>
    </location>
</feature>
<feature type="compositionally biased region" description="Low complexity" evidence="2">
    <location>
        <begin position="873"/>
        <end position="890"/>
    </location>
</feature>
<keyword evidence="1" id="KW-0694">RNA-binding</keyword>
<feature type="compositionally biased region" description="Low complexity" evidence="2">
    <location>
        <begin position="900"/>
        <end position="909"/>
    </location>
</feature>
<dbReference type="Gene3D" id="3.30.70.330">
    <property type="match status" value="2"/>
</dbReference>
<feature type="compositionally biased region" description="Polar residues" evidence="2">
    <location>
        <begin position="141"/>
        <end position="171"/>
    </location>
</feature>
<feature type="domain" description="RRM" evidence="3">
    <location>
        <begin position="7"/>
        <end position="71"/>
    </location>
</feature>
<feature type="compositionally biased region" description="Low complexity" evidence="2">
    <location>
        <begin position="372"/>
        <end position="381"/>
    </location>
</feature>
<evidence type="ECO:0000313" key="5">
    <source>
        <dbReference type="Proteomes" id="UP001212152"/>
    </source>
</evidence>
<gene>
    <name evidence="4" type="ORF">HDU87_003718</name>
</gene>
<dbReference type="SMART" id="SM00360">
    <property type="entry name" value="RRM"/>
    <property type="match status" value="2"/>
</dbReference>
<dbReference type="PROSITE" id="PS50102">
    <property type="entry name" value="RRM"/>
    <property type="match status" value="2"/>
</dbReference>
<feature type="region of interest" description="Disordered" evidence="2">
    <location>
        <begin position="725"/>
        <end position="916"/>
    </location>
</feature>
<dbReference type="InterPro" id="IPR035979">
    <property type="entry name" value="RBD_domain_sf"/>
</dbReference>
<keyword evidence="5" id="KW-1185">Reference proteome</keyword>
<feature type="compositionally biased region" description="Polar residues" evidence="2">
    <location>
        <begin position="382"/>
        <end position="393"/>
    </location>
</feature>
<dbReference type="EMBL" id="JADGJQ010000028">
    <property type="protein sequence ID" value="KAJ3178166.1"/>
    <property type="molecule type" value="Genomic_DNA"/>
</dbReference>
<reference evidence="4" key="1">
    <citation type="submission" date="2020-05" db="EMBL/GenBank/DDBJ databases">
        <title>Phylogenomic resolution of chytrid fungi.</title>
        <authorList>
            <person name="Stajich J.E."/>
            <person name="Amses K."/>
            <person name="Simmons R."/>
            <person name="Seto K."/>
            <person name="Myers J."/>
            <person name="Bonds A."/>
            <person name="Quandt C.A."/>
            <person name="Barry K."/>
            <person name="Liu P."/>
            <person name="Grigoriev I."/>
            <person name="Longcore J.E."/>
            <person name="James T.Y."/>
        </authorList>
    </citation>
    <scope>NUCLEOTIDE SEQUENCE</scope>
    <source>
        <strain evidence="4">JEL0379</strain>
    </source>
</reference>
<evidence type="ECO:0000259" key="3">
    <source>
        <dbReference type="PROSITE" id="PS50102"/>
    </source>
</evidence>
<dbReference type="InterPro" id="IPR000504">
    <property type="entry name" value="RRM_dom"/>
</dbReference>
<feature type="compositionally biased region" description="Basic and acidic residues" evidence="2">
    <location>
        <begin position="531"/>
        <end position="540"/>
    </location>
</feature>
<protein>
    <recommendedName>
        <fullName evidence="3">RRM domain-containing protein</fullName>
    </recommendedName>
</protein>
<evidence type="ECO:0000256" key="2">
    <source>
        <dbReference type="SAM" id="MobiDB-lite"/>
    </source>
</evidence>